<gene>
    <name evidence="1" type="ORF">PHYPA_011984</name>
</gene>
<dbReference type="Gramene" id="Pp3c8_23950V3.2">
    <property type="protein sequence ID" value="Pp3c8_23950V3.2"/>
    <property type="gene ID" value="Pp3c8_23950"/>
</dbReference>
<protein>
    <submittedName>
        <fullName evidence="1 2">Uncharacterized protein</fullName>
    </submittedName>
</protein>
<name>A0A2K1K8I3_PHYPA</name>
<dbReference type="InParanoid" id="A0A2K1K8I3"/>
<dbReference type="EMBL" id="ABEU02000008">
    <property type="protein sequence ID" value="PNR50087.1"/>
    <property type="molecule type" value="Genomic_DNA"/>
</dbReference>
<dbReference type="PaxDb" id="3218-PP1S221_90V6.1"/>
<dbReference type="EnsemblPlants" id="Pp3c8_23950V3.1">
    <property type="protein sequence ID" value="Pp3c8_23950V3.1"/>
    <property type="gene ID" value="Pp3c8_23950"/>
</dbReference>
<accession>A0A2K1K8I3</accession>
<reference evidence="2" key="3">
    <citation type="submission" date="2020-12" db="UniProtKB">
        <authorList>
            <consortium name="EnsemblPlants"/>
        </authorList>
    </citation>
    <scope>IDENTIFICATION</scope>
</reference>
<reference evidence="1 3" key="1">
    <citation type="journal article" date="2008" name="Science">
        <title>The Physcomitrella genome reveals evolutionary insights into the conquest of land by plants.</title>
        <authorList>
            <person name="Rensing S."/>
            <person name="Lang D."/>
            <person name="Zimmer A."/>
            <person name="Terry A."/>
            <person name="Salamov A."/>
            <person name="Shapiro H."/>
            <person name="Nishiyama T."/>
            <person name="Perroud P.-F."/>
            <person name="Lindquist E."/>
            <person name="Kamisugi Y."/>
            <person name="Tanahashi T."/>
            <person name="Sakakibara K."/>
            <person name="Fujita T."/>
            <person name="Oishi K."/>
            <person name="Shin-I T."/>
            <person name="Kuroki Y."/>
            <person name="Toyoda A."/>
            <person name="Suzuki Y."/>
            <person name="Hashimoto A."/>
            <person name="Yamaguchi K."/>
            <person name="Sugano A."/>
            <person name="Kohara Y."/>
            <person name="Fujiyama A."/>
            <person name="Anterola A."/>
            <person name="Aoki S."/>
            <person name="Ashton N."/>
            <person name="Barbazuk W.B."/>
            <person name="Barker E."/>
            <person name="Bennetzen J."/>
            <person name="Bezanilla M."/>
            <person name="Blankenship R."/>
            <person name="Cho S.H."/>
            <person name="Dutcher S."/>
            <person name="Estelle M."/>
            <person name="Fawcett J.A."/>
            <person name="Gundlach H."/>
            <person name="Hanada K."/>
            <person name="Heyl A."/>
            <person name="Hicks K.A."/>
            <person name="Hugh J."/>
            <person name="Lohr M."/>
            <person name="Mayer K."/>
            <person name="Melkozernov A."/>
            <person name="Murata T."/>
            <person name="Nelson D."/>
            <person name="Pils B."/>
            <person name="Prigge M."/>
            <person name="Reiss B."/>
            <person name="Renner T."/>
            <person name="Rombauts S."/>
            <person name="Rushton P."/>
            <person name="Sanderfoot A."/>
            <person name="Schween G."/>
            <person name="Shiu S.-H."/>
            <person name="Stueber K."/>
            <person name="Theodoulou F.L."/>
            <person name="Tu H."/>
            <person name="Van de Peer Y."/>
            <person name="Verrier P.J."/>
            <person name="Waters E."/>
            <person name="Wood A."/>
            <person name="Yang L."/>
            <person name="Cove D."/>
            <person name="Cuming A."/>
            <person name="Hasebe M."/>
            <person name="Lucas S."/>
            <person name="Mishler D.B."/>
            <person name="Reski R."/>
            <person name="Grigoriev I."/>
            <person name="Quatrano R.S."/>
            <person name="Boore J.L."/>
        </authorList>
    </citation>
    <scope>NUCLEOTIDE SEQUENCE [LARGE SCALE GENOMIC DNA]</scope>
    <source>
        <strain evidence="2 3">cv. Gransden 2004</strain>
    </source>
</reference>
<evidence type="ECO:0000313" key="3">
    <source>
        <dbReference type="Proteomes" id="UP000006727"/>
    </source>
</evidence>
<organism evidence="1">
    <name type="scientific">Physcomitrium patens</name>
    <name type="common">Spreading-leaved earth moss</name>
    <name type="synonym">Physcomitrella patens</name>
    <dbReference type="NCBI Taxonomy" id="3218"/>
    <lineage>
        <taxon>Eukaryota</taxon>
        <taxon>Viridiplantae</taxon>
        <taxon>Streptophyta</taxon>
        <taxon>Embryophyta</taxon>
        <taxon>Bryophyta</taxon>
        <taxon>Bryophytina</taxon>
        <taxon>Bryopsida</taxon>
        <taxon>Funariidae</taxon>
        <taxon>Funariales</taxon>
        <taxon>Funariaceae</taxon>
        <taxon>Physcomitrium</taxon>
    </lineage>
</organism>
<proteinExistence type="predicted"/>
<evidence type="ECO:0000313" key="2">
    <source>
        <dbReference type="EnsemblPlants" id="Pp3c8_23950V3.1"/>
    </source>
</evidence>
<dbReference type="AlphaFoldDB" id="A0A2K1K8I3"/>
<dbReference type="Proteomes" id="UP000006727">
    <property type="component" value="Chromosome 8"/>
</dbReference>
<reference evidence="1 3" key="2">
    <citation type="journal article" date="2018" name="Plant J.">
        <title>The Physcomitrella patens chromosome-scale assembly reveals moss genome structure and evolution.</title>
        <authorList>
            <person name="Lang D."/>
            <person name="Ullrich K.K."/>
            <person name="Murat F."/>
            <person name="Fuchs J."/>
            <person name="Jenkins J."/>
            <person name="Haas F.B."/>
            <person name="Piednoel M."/>
            <person name="Gundlach H."/>
            <person name="Van Bel M."/>
            <person name="Meyberg R."/>
            <person name="Vives C."/>
            <person name="Morata J."/>
            <person name="Symeonidi A."/>
            <person name="Hiss M."/>
            <person name="Muchero W."/>
            <person name="Kamisugi Y."/>
            <person name="Saleh O."/>
            <person name="Blanc G."/>
            <person name="Decker E.L."/>
            <person name="van Gessel N."/>
            <person name="Grimwood J."/>
            <person name="Hayes R.D."/>
            <person name="Graham S.W."/>
            <person name="Gunter L.E."/>
            <person name="McDaniel S.F."/>
            <person name="Hoernstein S.N.W."/>
            <person name="Larsson A."/>
            <person name="Li F.W."/>
            <person name="Perroud P.F."/>
            <person name="Phillips J."/>
            <person name="Ranjan P."/>
            <person name="Rokshar D.S."/>
            <person name="Rothfels C.J."/>
            <person name="Schneider L."/>
            <person name="Shu S."/>
            <person name="Stevenson D.W."/>
            <person name="Thummler F."/>
            <person name="Tillich M."/>
            <person name="Villarreal Aguilar J.C."/>
            <person name="Widiez T."/>
            <person name="Wong G.K."/>
            <person name="Wymore A."/>
            <person name="Zhang Y."/>
            <person name="Zimmer A.D."/>
            <person name="Quatrano R.S."/>
            <person name="Mayer K.F.X."/>
            <person name="Goodstein D."/>
            <person name="Casacuberta J.M."/>
            <person name="Vandepoele K."/>
            <person name="Reski R."/>
            <person name="Cuming A.C."/>
            <person name="Tuskan G.A."/>
            <person name="Maumus F."/>
            <person name="Salse J."/>
            <person name="Schmutz J."/>
            <person name="Rensing S.A."/>
        </authorList>
    </citation>
    <scope>NUCLEOTIDE SEQUENCE [LARGE SCALE GENOMIC DNA]</scope>
    <source>
        <strain evidence="2 3">cv. Gransden 2004</strain>
    </source>
</reference>
<sequence length="133" mass="14589">MAIWGVNWGDHSRFFCEELRQDIPRKNAILNHESVHEVTAVKKDVIVLLDVGDSMGDSLPGDLLVTEGTSKLSVFVALVVELLDTVAYAITFNISGASVVLSLVSIHFDITFIQKSAAMTCQPSRKTLVFILL</sequence>
<dbReference type="Gramene" id="Pp3c8_23950V3.1">
    <property type="protein sequence ID" value="Pp3c8_23950V3.1"/>
    <property type="gene ID" value="Pp3c8_23950"/>
</dbReference>
<keyword evidence="3" id="KW-1185">Reference proteome</keyword>
<dbReference type="EnsemblPlants" id="Pp3c8_23950V3.2">
    <property type="protein sequence ID" value="Pp3c8_23950V3.2"/>
    <property type="gene ID" value="Pp3c8_23950"/>
</dbReference>
<evidence type="ECO:0000313" key="1">
    <source>
        <dbReference type="EMBL" id="PNR50087.1"/>
    </source>
</evidence>